<protein>
    <recommendedName>
        <fullName evidence="8">Rhodopsin domain-containing protein</fullName>
    </recommendedName>
</protein>
<dbReference type="PANTHER" id="PTHR33048">
    <property type="entry name" value="PTH11-LIKE INTEGRAL MEMBRANE PROTEIN (AFU_ORTHOLOGUE AFUA_5G11245)"/>
    <property type="match status" value="1"/>
</dbReference>
<accession>A0A4R8QLP1</accession>
<evidence type="ECO:0000256" key="1">
    <source>
        <dbReference type="ARBA" id="ARBA00004141"/>
    </source>
</evidence>
<evidence type="ECO:0000313" key="10">
    <source>
        <dbReference type="Proteomes" id="UP000295703"/>
    </source>
</evidence>
<keyword evidence="3 7" id="KW-1133">Transmembrane helix</keyword>
<dbReference type="EMBL" id="RYZW01000167">
    <property type="protein sequence ID" value="TDZ39941.1"/>
    <property type="molecule type" value="Genomic_DNA"/>
</dbReference>
<dbReference type="PANTHER" id="PTHR33048:SF47">
    <property type="entry name" value="INTEGRAL MEMBRANE PROTEIN-RELATED"/>
    <property type="match status" value="1"/>
</dbReference>
<evidence type="ECO:0000256" key="6">
    <source>
        <dbReference type="SAM" id="MobiDB-lite"/>
    </source>
</evidence>
<dbReference type="GO" id="GO:0016020">
    <property type="term" value="C:membrane"/>
    <property type="evidence" value="ECO:0007669"/>
    <property type="project" value="UniProtKB-SubCell"/>
</dbReference>
<sequence length="191" mass="21453">MYPQRPYRLVHQRLLFNILSDIIILLLPIPALRRLNLPGSQKAFLLGIFSLGYFTVAISALRIKWLTLLPDPTWSNLDPTLWSLGELTCAITCASLATLRPLMTRFNRWFKSRREKGAQREVEMTPVKGSANQTASATSSVPMTLNGDRSSILYSDPENGFGHHRKWETDSSSPASPVKTFVNPSARQVPE</sequence>
<evidence type="ECO:0000256" key="5">
    <source>
        <dbReference type="ARBA" id="ARBA00038359"/>
    </source>
</evidence>
<keyword evidence="2 7" id="KW-0812">Transmembrane</keyword>
<gene>
    <name evidence="9" type="ORF">CTRI78_v010428</name>
</gene>
<dbReference type="Proteomes" id="UP000295703">
    <property type="component" value="Unassembled WGS sequence"/>
</dbReference>
<feature type="compositionally biased region" description="Polar residues" evidence="6">
    <location>
        <begin position="130"/>
        <end position="153"/>
    </location>
</feature>
<feature type="transmembrane region" description="Helical" evidence="7">
    <location>
        <begin position="81"/>
        <end position="103"/>
    </location>
</feature>
<dbReference type="Pfam" id="PF20684">
    <property type="entry name" value="Fung_rhodopsin"/>
    <property type="match status" value="1"/>
</dbReference>
<proteinExistence type="inferred from homology"/>
<evidence type="ECO:0000256" key="2">
    <source>
        <dbReference type="ARBA" id="ARBA00022692"/>
    </source>
</evidence>
<keyword evidence="10" id="KW-1185">Reference proteome</keyword>
<reference evidence="9 10" key="1">
    <citation type="submission" date="2018-12" db="EMBL/GenBank/DDBJ databases">
        <title>Genome sequence and assembly of Colletotrichum trifolii.</title>
        <authorList>
            <person name="Gan P."/>
            <person name="Shirasu K."/>
        </authorList>
    </citation>
    <scope>NUCLEOTIDE SEQUENCE [LARGE SCALE GENOMIC DNA]</scope>
    <source>
        <strain evidence="9 10">543-2</strain>
    </source>
</reference>
<feature type="domain" description="Rhodopsin" evidence="8">
    <location>
        <begin position="15"/>
        <end position="105"/>
    </location>
</feature>
<feature type="compositionally biased region" description="Polar residues" evidence="6">
    <location>
        <begin position="182"/>
        <end position="191"/>
    </location>
</feature>
<evidence type="ECO:0000256" key="7">
    <source>
        <dbReference type="SAM" id="Phobius"/>
    </source>
</evidence>
<evidence type="ECO:0000256" key="3">
    <source>
        <dbReference type="ARBA" id="ARBA00022989"/>
    </source>
</evidence>
<feature type="transmembrane region" description="Helical" evidence="7">
    <location>
        <begin position="14"/>
        <end position="32"/>
    </location>
</feature>
<evidence type="ECO:0000259" key="8">
    <source>
        <dbReference type="Pfam" id="PF20684"/>
    </source>
</evidence>
<dbReference type="AlphaFoldDB" id="A0A4R8QLP1"/>
<feature type="region of interest" description="Disordered" evidence="6">
    <location>
        <begin position="117"/>
        <end position="191"/>
    </location>
</feature>
<comment type="subcellular location">
    <subcellularLocation>
        <location evidence="1">Membrane</location>
        <topology evidence="1">Multi-pass membrane protein</topology>
    </subcellularLocation>
</comment>
<keyword evidence="4 7" id="KW-0472">Membrane</keyword>
<feature type="transmembrane region" description="Helical" evidence="7">
    <location>
        <begin position="44"/>
        <end position="61"/>
    </location>
</feature>
<dbReference type="InterPro" id="IPR049326">
    <property type="entry name" value="Rhodopsin_dom_fungi"/>
</dbReference>
<comment type="similarity">
    <text evidence="5">Belongs to the SAT4 family.</text>
</comment>
<comment type="caution">
    <text evidence="9">The sequence shown here is derived from an EMBL/GenBank/DDBJ whole genome shotgun (WGS) entry which is preliminary data.</text>
</comment>
<evidence type="ECO:0000256" key="4">
    <source>
        <dbReference type="ARBA" id="ARBA00023136"/>
    </source>
</evidence>
<dbReference type="InterPro" id="IPR052337">
    <property type="entry name" value="SAT4-like"/>
</dbReference>
<dbReference type="STRING" id="5466.A0A4R8QLP1"/>
<evidence type="ECO:0000313" key="9">
    <source>
        <dbReference type="EMBL" id="TDZ39941.1"/>
    </source>
</evidence>
<organism evidence="9 10">
    <name type="scientific">Colletotrichum trifolii</name>
    <dbReference type="NCBI Taxonomy" id="5466"/>
    <lineage>
        <taxon>Eukaryota</taxon>
        <taxon>Fungi</taxon>
        <taxon>Dikarya</taxon>
        <taxon>Ascomycota</taxon>
        <taxon>Pezizomycotina</taxon>
        <taxon>Sordariomycetes</taxon>
        <taxon>Hypocreomycetidae</taxon>
        <taxon>Glomerellales</taxon>
        <taxon>Glomerellaceae</taxon>
        <taxon>Colletotrichum</taxon>
        <taxon>Colletotrichum orbiculare species complex</taxon>
    </lineage>
</organism>
<name>A0A4R8QLP1_COLTR</name>